<dbReference type="InterPro" id="IPR023174">
    <property type="entry name" value="PDEase_CS"/>
</dbReference>
<dbReference type="HOGENOM" id="CLU_005940_1_3_1"/>
<dbReference type="GO" id="GO:0007165">
    <property type="term" value="P:signal transduction"/>
    <property type="evidence" value="ECO:0007669"/>
    <property type="project" value="InterPro"/>
</dbReference>
<keyword evidence="8" id="KW-0812">Transmembrane</keyword>
<dbReference type="OrthoDB" id="189220at2759"/>
<keyword evidence="8" id="KW-0472">Membrane</keyword>
<dbReference type="CTD" id="20213379"/>
<dbReference type="STRING" id="6412.T1FX31"/>
<dbReference type="EMBL" id="KB095811">
    <property type="protein sequence ID" value="ESO12607.1"/>
    <property type="molecule type" value="Genomic_DNA"/>
</dbReference>
<feature type="binding site" evidence="5">
    <location>
        <position position="293"/>
    </location>
    <ligand>
        <name>AMP</name>
        <dbReference type="ChEBI" id="CHEBI:456215"/>
    </ligand>
</feature>
<feature type="binding site" evidence="6">
    <location>
        <position position="187"/>
    </location>
    <ligand>
        <name>Zn(2+)</name>
        <dbReference type="ChEBI" id="CHEBI:29105"/>
        <label>2</label>
    </ligand>
</feature>
<dbReference type="GO" id="GO:0046872">
    <property type="term" value="F:metal ion binding"/>
    <property type="evidence" value="ECO:0007669"/>
    <property type="project" value="UniProtKB-KW"/>
</dbReference>
<dbReference type="SUPFAM" id="SSF109604">
    <property type="entry name" value="HD-domain/PDEase-like"/>
    <property type="match status" value="1"/>
</dbReference>
<feature type="binding site" evidence="6">
    <location>
        <position position="293"/>
    </location>
    <ligand>
        <name>Zn(2+)</name>
        <dbReference type="ChEBI" id="CHEBI:29105"/>
        <label>1</label>
    </ligand>
</feature>
<reference evidence="10 12" key="2">
    <citation type="journal article" date="2013" name="Nature">
        <title>Insights into bilaterian evolution from three spiralian genomes.</title>
        <authorList>
            <person name="Simakov O."/>
            <person name="Marletaz F."/>
            <person name="Cho S.J."/>
            <person name="Edsinger-Gonzales E."/>
            <person name="Havlak P."/>
            <person name="Hellsten U."/>
            <person name="Kuo D.H."/>
            <person name="Larsson T."/>
            <person name="Lv J."/>
            <person name="Arendt D."/>
            <person name="Savage R."/>
            <person name="Osoegawa K."/>
            <person name="de Jong P."/>
            <person name="Grimwood J."/>
            <person name="Chapman J.A."/>
            <person name="Shapiro H."/>
            <person name="Aerts A."/>
            <person name="Otillar R.P."/>
            <person name="Terry A.Y."/>
            <person name="Boore J.L."/>
            <person name="Grigoriev I.V."/>
            <person name="Lindberg D.R."/>
            <person name="Seaver E.C."/>
            <person name="Weisblat D.A."/>
            <person name="Putnam N.H."/>
            <person name="Rokhsar D.S."/>
        </authorList>
    </citation>
    <scope>NUCLEOTIDE SEQUENCE</scope>
</reference>
<dbReference type="FunFam" id="1.10.1300.10:FF:000032">
    <property type="entry name" value="Phosphodiesterase"/>
    <property type="match status" value="1"/>
</dbReference>
<dbReference type="Pfam" id="PF00233">
    <property type="entry name" value="PDEase_I"/>
    <property type="match status" value="1"/>
</dbReference>
<evidence type="ECO:0000259" key="9">
    <source>
        <dbReference type="PROSITE" id="PS51845"/>
    </source>
</evidence>
<feature type="binding site" evidence="6">
    <location>
        <position position="187"/>
    </location>
    <ligand>
        <name>Zn(2+)</name>
        <dbReference type="ChEBI" id="CHEBI:29105"/>
        <label>1</label>
    </ligand>
</feature>
<keyword evidence="12" id="KW-1185">Reference proteome</keyword>
<dbReference type="OMA" id="MSHPPAE"/>
<dbReference type="PANTHER" id="PTHR11347">
    <property type="entry name" value="CYCLIC NUCLEOTIDE PHOSPHODIESTERASE"/>
    <property type="match status" value="1"/>
</dbReference>
<organism evidence="11 12">
    <name type="scientific">Helobdella robusta</name>
    <name type="common">Californian leech</name>
    <dbReference type="NCBI Taxonomy" id="6412"/>
    <lineage>
        <taxon>Eukaryota</taxon>
        <taxon>Metazoa</taxon>
        <taxon>Spiralia</taxon>
        <taxon>Lophotrochozoa</taxon>
        <taxon>Annelida</taxon>
        <taxon>Clitellata</taxon>
        <taxon>Hirudinea</taxon>
        <taxon>Rhynchobdellida</taxon>
        <taxon>Glossiphoniidae</taxon>
        <taxon>Helobdella</taxon>
    </lineage>
</organism>
<dbReference type="PROSITE" id="PS51845">
    <property type="entry name" value="PDEASE_I_2"/>
    <property type="match status" value="1"/>
</dbReference>
<evidence type="ECO:0000256" key="7">
    <source>
        <dbReference type="RuleBase" id="RU363067"/>
    </source>
</evidence>
<feature type="binding site" evidence="5">
    <location>
        <begin position="146"/>
        <end position="150"/>
    </location>
    <ligand>
        <name>AMP</name>
        <dbReference type="ChEBI" id="CHEBI:456215"/>
    </ligand>
</feature>
<comment type="cofactor">
    <cofactor evidence="7">
        <name>a divalent metal cation</name>
        <dbReference type="ChEBI" id="CHEBI:60240"/>
    </cofactor>
    <text evidence="7">Binds 2 divalent metal cations per subunit. Site 1 may preferentially bind zinc ions, while site 2 has a preference for magnesium and/or manganese ions.</text>
</comment>
<dbReference type="PRINTS" id="PR00387">
    <property type="entry name" value="PDIESTERASE1"/>
</dbReference>
<dbReference type="EnsemblMetazoa" id="HelroT62653">
    <property type="protein sequence ID" value="HelroP62653"/>
    <property type="gene ID" value="HelroG62653"/>
</dbReference>
<evidence type="ECO:0000256" key="4">
    <source>
        <dbReference type="PIRSR" id="PIRSR623088-1"/>
    </source>
</evidence>
<dbReference type="PROSITE" id="PS00126">
    <property type="entry name" value="PDEASE_I_1"/>
    <property type="match status" value="1"/>
</dbReference>
<comment type="similarity">
    <text evidence="7">Belongs to the cyclic nucleotide phosphodiesterase family.</text>
</comment>
<dbReference type="Pfam" id="PF08499">
    <property type="entry name" value="PDEase_I_N"/>
    <property type="match status" value="1"/>
</dbReference>
<evidence type="ECO:0000313" key="12">
    <source>
        <dbReference type="Proteomes" id="UP000015101"/>
    </source>
</evidence>
<feature type="domain" description="PDEase" evidence="9">
    <location>
        <begin position="69"/>
        <end position="431"/>
    </location>
</feature>
<evidence type="ECO:0000313" key="11">
    <source>
        <dbReference type="EnsemblMetazoa" id="HelroP62653"/>
    </source>
</evidence>
<dbReference type="InterPro" id="IPR002073">
    <property type="entry name" value="PDEase_catalytic_dom"/>
</dbReference>
<dbReference type="GO" id="GO:0048101">
    <property type="term" value="F:calmodulin-activated 3',5'-cyclic-GMP phosphodiesterase activity"/>
    <property type="evidence" value="ECO:0000318"/>
    <property type="project" value="GO_Central"/>
</dbReference>
<sequence>DDGEILSRVETNVVPAEVRDWLAMTFSRASSSCPVKKVHKEKPKFRSVANAIRAGIMVDKIYRRICCSTGFKVPTKVAAHMKDINEWSFDVFKLNEVSEGHALKFIGHELLQRYDFINKFKINLQKLDHFLTRLEQGYSKYHNPYHNLIHAADVTQTAHHVIHSSGLTTWFSDLEVFSAIVASLIHDFEHTGTTNTFHINTSSDTALLYNDKAVLENHHLSSTFRMMKDDEVNLLSNLKKDDYRELRANMIEIVLSTDMSLHFQQIKTVKHSLNVQETIDKTKALSLIVHCSDISHPAKDWELHHKWTELLMEEFFRQGDQEEQLSLPVSPLCDRRNTLVAESQIGFIDFIVDPSLQVLGDMADRFVYLMNHSDRNVSSTSACNSVSTQPSTTSSTPQSVLNFETTRTTTRAWEACLVINKQKWKERSANGLFAPTACSFQFHRSITFNVCLLLFNLFLTKVLTFVLFNLIACLHQFYCLFTLALLFVSYTWFYLELLNF</sequence>
<evidence type="ECO:0000256" key="3">
    <source>
        <dbReference type="ARBA" id="ARBA00022801"/>
    </source>
</evidence>
<dbReference type="GeneID" id="20213379"/>
<feature type="transmembrane region" description="Helical" evidence="8">
    <location>
        <begin position="477"/>
        <end position="495"/>
    </location>
</feature>
<dbReference type="Gene3D" id="1.10.1300.10">
    <property type="entry name" value="3'5'-cyclic nucleotide phosphodiesterase, catalytic domain"/>
    <property type="match status" value="1"/>
</dbReference>
<dbReference type="KEGG" id="hro:HELRODRAFT_62653"/>
<keyword evidence="1" id="KW-0140">cGMP</keyword>
<dbReference type="InterPro" id="IPR013706">
    <property type="entry name" value="PDE1_N"/>
</dbReference>
<feature type="transmembrane region" description="Helical" evidence="8">
    <location>
        <begin position="446"/>
        <end position="470"/>
    </location>
</feature>
<keyword evidence="8" id="KW-1133">Transmembrane helix</keyword>
<evidence type="ECO:0000256" key="1">
    <source>
        <dbReference type="ARBA" id="ARBA00022535"/>
    </source>
</evidence>
<dbReference type="FunCoup" id="T1FX31">
    <property type="interactions" value="102"/>
</dbReference>
<name>T1FX31_HELRO</name>
<evidence type="ECO:0000256" key="2">
    <source>
        <dbReference type="ARBA" id="ARBA00022723"/>
    </source>
</evidence>
<dbReference type="InParanoid" id="T1FX31"/>
<dbReference type="EMBL" id="AMQM01000202">
    <property type="status" value="NOT_ANNOTATED_CDS"/>
    <property type="molecule type" value="Genomic_DNA"/>
</dbReference>
<proteinExistence type="inferred from homology"/>
<feature type="active site" description="Proton donor" evidence="4">
    <location>
        <position position="146"/>
    </location>
</feature>
<keyword evidence="3 7" id="KW-0378">Hydrolase</keyword>
<dbReference type="SMART" id="SM00471">
    <property type="entry name" value="HDc"/>
    <property type="match status" value="1"/>
</dbReference>
<dbReference type="AlphaFoldDB" id="T1FX31"/>
<evidence type="ECO:0000256" key="6">
    <source>
        <dbReference type="PIRSR" id="PIRSR623088-3"/>
    </source>
</evidence>
<dbReference type="GO" id="GO:0141162">
    <property type="term" value="P:negative regulation of cAMP/PKA signal transduction"/>
    <property type="evidence" value="ECO:0000318"/>
    <property type="project" value="GO_Central"/>
</dbReference>
<reference evidence="12" key="1">
    <citation type="submission" date="2012-12" db="EMBL/GenBank/DDBJ databases">
        <authorList>
            <person name="Hellsten U."/>
            <person name="Grimwood J."/>
            <person name="Chapman J.A."/>
            <person name="Shapiro H."/>
            <person name="Aerts A."/>
            <person name="Otillar R.P."/>
            <person name="Terry A.Y."/>
            <person name="Boore J.L."/>
            <person name="Simakov O."/>
            <person name="Marletaz F."/>
            <person name="Cho S.-J."/>
            <person name="Edsinger-Gonzales E."/>
            <person name="Havlak P."/>
            <person name="Kuo D.-H."/>
            <person name="Larsson T."/>
            <person name="Lv J."/>
            <person name="Arendt D."/>
            <person name="Savage R."/>
            <person name="Osoegawa K."/>
            <person name="de Jong P."/>
            <person name="Lindberg D.R."/>
            <person name="Seaver E.C."/>
            <person name="Weisblat D.A."/>
            <person name="Putnam N.H."/>
            <person name="Grigoriev I.V."/>
            <person name="Rokhsar D.S."/>
        </authorList>
    </citation>
    <scope>NUCLEOTIDE SEQUENCE</scope>
</reference>
<feature type="binding site" evidence="6">
    <location>
        <position position="186"/>
    </location>
    <ligand>
        <name>Zn(2+)</name>
        <dbReference type="ChEBI" id="CHEBI:29105"/>
        <label>1</label>
    </ligand>
</feature>
<dbReference type="InterPro" id="IPR023088">
    <property type="entry name" value="PDEase"/>
</dbReference>
<dbReference type="RefSeq" id="XP_009009327.1">
    <property type="nucleotide sequence ID" value="XM_009011079.1"/>
</dbReference>
<feature type="binding site" evidence="5">
    <location>
        <position position="187"/>
    </location>
    <ligand>
        <name>AMP</name>
        <dbReference type="ChEBI" id="CHEBI:456215"/>
    </ligand>
</feature>
<dbReference type="Proteomes" id="UP000015101">
    <property type="component" value="Unassembled WGS sequence"/>
</dbReference>
<dbReference type="InterPro" id="IPR003607">
    <property type="entry name" value="HD/PDEase_dom"/>
</dbReference>
<evidence type="ECO:0000256" key="5">
    <source>
        <dbReference type="PIRSR" id="PIRSR623088-2"/>
    </source>
</evidence>
<evidence type="ECO:0000313" key="10">
    <source>
        <dbReference type="EMBL" id="ESO12607.1"/>
    </source>
</evidence>
<feature type="binding site" evidence="6">
    <location>
        <position position="150"/>
    </location>
    <ligand>
        <name>Zn(2+)</name>
        <dbReference type="ChEBI" id="CHEBI:29105"/>
        <label>1</label>
    </ligand>
</feature>
<dbReference type="GO" id="GO:0004117">
    <property type="term" value="F:calmodulin-activated dual specificity 3',5'-cyclic-GMP, 3',5'-cyclic-AMP phosphodiesterase activity"/>
    <property type="evidence" value="ECO:0000318"/>
    <property type="project" value="GO_Central"/>
</dbReference>
<evidence type="ECO:0000256" key="8">
    <source>
        <dbReference type="SAM" id="Phobius"/>
    </source>
</evidence>
<keyword evidence="2 6" id="KW-0479">Metal-binding</keyword>
<reference evidence="11" key="3">
    <citation type="submission" date="2015-06" db="UniProtKB">
        <authorList>
            <consortium name="EnsemblMetazoa"/>
        </authorList>
    </citation>
    <scope>IDENTIFICATION</scope>
</reference>
<dbReference type="eggNOG" id="KOG3688">
    <property type="taxonomic scope" value="Eukaryota"/>
</dbReference>
<dbReference type="InterPro" id="IPR036971">
    <property type="entry name" value="PDEase_catalytic_dom_sf"/>
</dbReference>
<protein>
    <recommendedName>
        <fullName evidence="7">Phosphodiesterase</fullName>
        <ecNumber evidence="7">3.1.4.-</ecNumber>
    </recommendedName>
</protein>
<accession>T1FX31</accession>
<gene>
    <name evidence="11" type="primary">20213379</name>
    <name evidence="10" type="ORF">HELRODRAFT_62653</name>
</gene>
<dbReference type="EC" id="3.1.4.-" evidence="7"/>
<feature type="binding site" evidence="5">
    <location>
        <position position="344"/>
    </location>
    <ligand>
        <name>AMP</name>
        <dbReference type="ChEBI" id="CHEBI:456215"/>
    </ligand>
</feature>